<dbReference type="PANTHER" id="PTHR46851:SF22">
    <property type="entry name" value="ZINC ION BINDING _ DNA BINDING PROTEIN"/>
    <property type="match status" value="1"/>
</dbReference>
<dbReference type="Proteomes" id="UP000265566">
    <property type="component" value="Chromosome 7"/>
</dbReference>
<evidence type="ECO:0000259" key="3">
    <source>
        <dbReference type="PROSITE" id="PS51925"/>
    </source>
</evidence>
<dbReference type="SMART" id="SM00719">
    <property type="entry name" value="Plus3"/>
    <property type="match status" value="1"/>
</dbReference>
<evidence type="ECO:0000259" key="2">
    <source>
        <dbReference type="PROSITE" id="PS51360"/>
    </source>
</evidence>
<dbReference type="InterPro" id="IPR036128">
    <property type="entry name" value="Plus3-like_sf"/>
</dbReference>
<dbReference type="GO" id="GO:0003677">
    <property type="term" value="F:DNA binding"/>
    <property type="evidence" value="ECO:0007669"/>
    <property type="project" value="InterPro"/>
</dbReference>
<dbReference type="Pfam" id="PF03126">
    <property type="entry name" value="Plus-3"/>
    <property type="match status" value="1"/>
</dbReference>
<dbReference type="SUPFAM" id="SSF159042">
    <property type="entry name" value="Plus3-like"/>
    <property type="match status" value="1"/>
</dbReference>
<dbReference type="CDD" id="cd10567">
    <property type="entry name" value="SWIB-MDM2_like"/>
    <property type="match status" value="1"/>
</dbReference>
<sequence>MFFKEFEENVEVRKGLTEDDVSAALPSKIKGKDFERHTSRSEGEEEKQNDSNGNEGYSGMHKPNKRKRYSSGEFVGWASGPLSSFLASIGRYETEPMMRRDVKSLMFEYITEKNLYHHKDKKKFFPDDKLFPIFKKKVMSKYKIYPLLKFHIAERSVDSAGKENHDQNKNCSTDNKHIDDETCRRLSSLIEKPLLKKGDTCIKPGCFASINAKNIKLIYLKRSLVFELSKQPESFASRVIGTFVRARVDSNDHKLRNSYHLVRVIGVQHDEMSNGILLQVSFMPKAISISELSDDDFTEQECEDLRQKVNTGLFPKITVVSCMIHVEKMF</sequence>
<dbReference type="Gene3D" id="3.90.70.200">
    <property type="entry name" value="Plus-3 domain"/>
    <property type="match status" value="1"/>
</dbReference>
<dbReference type="Gramene" id="rna44274">
    <property type="protein sequence ID" value="RHN49444.1"/>
    <property type="gene ID" value="gene44274"/>
</dbReference>
<dbReference type="AlphaFoldDB" id="A0A396HCD7"/>
<accession>A0A396HCD7</accession>
<dbReference type="EMBL" id="PSQE01000007">
    <property type="protein sequence ID" value="RHN49444.1"/>
    <property type="molecule type" value="Genomic_DNA"/>
</dbReference>
<dbReference type="PROSITE" id="PS51360">
    <property type="entry name" value="PLUS3"/>
    <property type="match status" value="1"/>
</dbReference>
<dbReference type="PROSITE" id="PS51925">
    <property type="entry name" value="SWIB_MDM2"/>
    <property type="match status" value="1"/>
</dbReference>
<name>A0A396HCD7_MEDTR</name>
<dbReference type="Gene3D" id="1.10.245.10">
    <property type="entry name" value="SWIB/MDM2 domain"/>
    <property type="match status" value="1"/>
</dbReference>
<dbReference type="InterPro" id="IPR004343">
    <property type="entry name" value="Plus-3_dom"/>
</dbReference>
<dbReference type="InterPro" id="IPR045894">
    <property type="entry name" value="At5g08430-like"/>
</dbReference>
<organism evidence="4">
    <name type="scientific">Medicago truncatula</name>
    <name type="common">Barrel medic</name>
    <name type="synonym">Medicago tribuloides</name>
    <dbReference type="NCBI Taxonomy" id="3880"/>
    <lineage>
        <taxon>Eukaryota</taxon>
        <taxon>Viridiplantae</taxon>
        <taxon>Streptophyta</taxon>
        <taxon>Embryophyta</taxon>
        <taxon>Tracheophyta</taxon>
        <taxon>Spermatophyta</taxon>
        <taxon>Magnoliopsida</taxon>
        <taxon>eudicotyledons</taxon>
        <taxon>Gunneridae</taxon>
        <taxon>Pentapetalae</taxon>
        <taxon>rosids</taxon>
        <taxon>fabids</taxon>
        <taxon>Fabales</taxon>
        <taxon>Fabaceae</taxon>
        <taxon>Papilionoideae</taxon>
        <taxon>50 kb inversion clade</taxon>
        <taxon>NPAAA clade</taxon>
        <taxon>Hologalegina</taxon>
        <taxon>IRL clade</taxon>
        <taxon>Trifolieae</taxon>
        <taxon>Medicago</taxon>
    </lineage>
</organism>
<feature type="domain" description="Plus3" evidence="2">
    <location>
        <begin position="209"/>
        <end position="330"/>
    </location>
</feature>
<reference evidence="4" key="1">
    <citation type="journal article" date="2018" name="Nat. Plants">
        <title>Whole-genome landscape of Medicago truncatula symbiotic genes.</title>
        <authorList>
            <person name="Pecrix Y."/>
            <person name="Gamas P."/>
            <person name="Carrere S."/>
        </authorList>
    </citation>
    <scope>NUCLEOTIDE SEQUENCE</scope>
    <source>
        <tissue evidence="4">Leaves</tissue>
    </source>
</reference>
<evidence type="ECO:0000313" key="4">
    <source>
        <dbReference type="EMBL" id="RHN49444.1"/>
    </source>
</evidence>
<gene>
    <name evidence="4" type="ORF">MtrunA17_Chr7g0274571</name>
</gene>
<dbReference type="PANTHER" id="PTHR46851">
    <property type="entry name" value="OS01G0884500 PROTEIN"/>
    <property type="match status" value="1"/>
</dbReference>
<feature type="region of interest" description="Disordered" evidence="1">
    <location>
        <begin position="1"/>
        <end position="65"/>
    </location>
</feature>
<comment type="caution">
    <text evidence="4">The sequence shown here is derived from an EMBL/GenBank/DDBJ whole genome shotgun (WGS) entry which is preliminary data.</text>
</comment>
<feature type="domain" description="DM2" evidence="3">
    <location>
        <begin position="71"/>
        <end position="154"/>
    </location>
</feature>
<evidence type="ECO:0000256" key="1">
    <source>
        <dbReference type="SAM" id="MobiDB-lite"/>
    </source>
</evidence>
<proteinExistence type="predicted"/>
<protein>
    <submittedName>
        <fullName evidence="4">Putative chromatin remodeling SWIB-Plus-3 family</fullName>
    </submittedName>
</protein>
<feature type="compositionally biased region" description="Basic and acidic residues" evidence="1">
    <location>
        <begin position="1"/>
        <end position="17"/>
    </location>
</feature>
<feature type="compositionally biased region" description="Basic and acidic residues" evidence="1">
    <location>
        <begin position="30"/>
        <end position="49"/>
    </location>
</feature>
<dbReference type="InterPro" id="IPR003121">
    <property type="entry name" value="SWIB_MDM2_domain"/>
</dbReference>
<dbReference type="SUPFAM" id="SSF47592">
    <property type="entry name" value="SWIB/MDM2 domain"/>
    <property type="match status" value="1"/>
</dbReference>
<dbReference type="InterPro" id="IPR036885">
    <property type="entry name" value="SWIB_MDM2_dom_sf"/>
</dbReference>
<dbReference type="Pfam" id="PF02201">
    <property type="entry name" value="SWIB"/>
    <property type="match status" value="1"/>
</dbReference>